<dbReference type="Proteomes" id="UP001153076">
    <property type="component" value="Unassembled WGS sequence"/>
</dbReference>
<keyword evidence="2" id="KW-1185">Reference proteome</keyword>
<organism evidence="1 2">
    <name type="scientific">Carnegiea gigantea</name>
    <dbReference type="NCBI Taxonomy" id="171969"/>
    <lineage>
        <taxon>Eukaryota</taxon>
        <taxon>Viridiplantae</taxon>
        <taxon>Streptophyta</taxon>
        <taxon>Embryophyta</taxon>
        <taxon>Tracheophyta</taxon>
        <taxon>Spermatophyta</taxon>
        <taxon>Magnoliopsida</taxon>
        <taxon>eudicotyledons</taxon>
        <taxon>Gunneridae</taxon>
        <taxon>Pentapetalae</taxon>
        <taxon>Caryophyllales</taxon>
        <taxon>Cactineae</taxon>
        <taxon>Cactaceae</taxon>
        <taxon>Cactoideae</taxon>
        <taxon>Echinocereeae</taxon>
        <taxon>Carnegiea</taxon>
    </lineage>
</organism>
<evidence type="ECO:0000313" key="2">
    <source>
        <dbReference type="Proteomes" id="UP001153076"/>
    </source>
</evidence>
<accession>A0A9Q1JI22</accession>
<comment type="caution">
    <text evidence="1">The sequence shown here is derived from an EMBL/GenBank/DDBJ whole genome shotgun (WGS) entry which is preliminary data.</text>
</comment>
<proteinExistence type="predicted"/>
<reference evidence="1" key="1">
    <citation type="submission" date="2022-04" db="EMBL/GenBank/DDBJ databases">
        <title>Carnegiea gigantea Genome sequencing and assembly v2.</title>
        <authorList>
            <person name="Copetti D."/>
            <person name="Sanderson M.J."/>
            <person name="Burquez A."/>
            <person name="Wojciechowski M.F."/>
        </authorList>
    </citation>
    <scope>NUCLEOTIDE SEQUENCE</scope>
    <source>
        <strain evidence="1">SGP5-SGP5p</strain>
        <tissue evidence="1">Aerial part</tissue>
    </source>
</reference>
<dbReference type="AlphaFoldDB" id="A0A9Q1JI22"/>
<sequence>MKGISVSKIETSPMPQPLTYMIGTSNKDLKESKHDGSCLEDWSSVESKSECKEGINTQCQKLGIAPGDESIITSILEDPCEEANLDATPITKEVNGETKLAENSNMDLEQEGITMSYMVVRARLKVSRDMEEQVLASDDHNVELTMKDNLNTANVIHSNAQYTTCQENGATSVFHFFDIRSDWQRKEEIEQKEELQIMAAEANCKESFFNNSNWNEV</sequence>
<protein>
    <submittedName>
        <fullName evidence="1">Uncharacterized protein</fullName>
    </submittedName>
</protein>
<gene>
    <name evidence="1" type="ORF">Cgig2_008914</name>
</gene>
<name>A0A9Q1JI22_9CARY</name>
<evidence type="ECO:0000313" key="1">
    <source>
        <dbReference type="EMBL" id="KAJ8426197.1"/>
    </source>
</evidence>
<dbReference type="EMBL" id="JAKOGI010001335">
    <property type="protein sequence ID" value="KAJ8426197.1"/>
    <property type="molecule type" value="Genomic_DNA"/>
</dbReference>